<proteinExistence type="predicted"/>
<accession>X0X2L9</accession>
<name>X0X2L9_9ZZZZ</name>
<organism evidence="1">
    <name type="scientific">marine sediment metagenome</name>
    <dbReference type="NCBI Taxonomy" id="412755"/>
    <lineage>
        <taxon>unclassified sequences</taxon>
        <taxon>metagenomes</taxon>
        <taxon>ecological metagenomes</taxon>
    </lineage>
</organism>
<reference evidence="1" key="1">
    <citation type="journal article" date="2014" name="Front. Microbiol.">
        <title>High frequency of phylogenetically diverse reductive dehalogenase-homologous genes in deep subseafloor sedimentary metagenomes.</title>
        <authorList>
            <person name="Kawai M."/>
            <person name="Futagami T."/>
            <person name="Toyoda A."/>
            <person name="Takaki Y."/>
            <person name="Nishi S."/>
            <person name="Hori S."/>
            <person name="Arai W."/>
            <person name="Tsubouchi T."/>
            <person name="Morono Y."/>
            <person name="Uchiyama I."/>
            <person name="Ito T."/>
            <person name="Fujiyama A."/>
            <person name="Inagaki F."/>
            <person name="Takami H."/>
        </authorList>
    </citation>
    <scope>NUCLEOTIDE SEQUENCE</scope>
    <source>
        <strain evidence="1">Expedition CK06-06</strain>
    </source>
</reference>
<dbReference type="AlphaFoldDB" id="X0X2L9"/>
<dbReference type="EMBL" id="BARS01034172">
    <property type="protein sequence ID" value="GAG19246.1"/>
    <property type="molecule type" value="Genomic_DNA"/>
</dbReference>
<sequence length="132" mass="15240">MNVDLHAQKLDPFKQNERPEAVLLVADDPELTKIVVAWTSLDVRPVEKPSHPQGESERDVWDWLWANAHYSLDDLAERSSLTTPLVERKLKPLIGNRVLYPDGTVNSFVQRYLREQVLKLFDVKPRKPVKST</sequence>
<protein>
    <submittedName>
        <fullName evidence="1">Uncharacterized protein</fullName>
    </submittedName>
</protein>
<gene>
    <name evidence="1" type="ORF">S01H1_52834</name>
</gene>
<evidence type="ECO:0000313" key="1">
    <source>
        <dbReference type="EMBL" id="GAG19246.1"/>
    </source>
</evidence>
<comment type="caution">
    <text evidence="1">The sequence shown here is derived from an EMBL/GenBank/DDBJ whole genome shotgun (WGS) entry which is preliminary data.</text>
</comment>